<evidence type="ECO:0000313" key="2">
    <source>
        <dbReference type="EMBL" id="KAH1073999.1"/>
    </source>
</evidence>
<dbReference type="PANTHER" id="PTHR33116:SF86">
    <property type="entry name" value="REVERSE TRANSCRIPTASE DOMAIN-CONTAINING PROTEIN"/>
    <property type="match status" value="1"/>
</dbReference>
<feature type="transmembrane region" description="Helical" evidence="1">
    <location>
        <begin position="85"/>
        <end position="106"/>
    </location>
</feature>
<sequence>MVSGQQVSFDKSLIYFGVNVESNVRETITNLLGVRVASNPDKHLGLPMMFGQKKTWAFANFVDRFRKRIYGWSLRYLSMGGKERGYFGVLAMVFVLIYGMILGYLVQGITDYQFRKLSLLWTTVNQLIKAETNTWNKDLVCSIIDDDQATRIFSIPISGARSEDMLVLK</sequence>
<proteinExistence type="predicted"/>
<gene>
    <name evidence="2" type="ORF">J1N35_026327</name>
</gene>
<keyword evidence="3" id="KW-1185">Reference proteome</keyword>
<name>A0A9D3ZYP4_9ROSI</name>
<dbReference type="PANTHER" id="PTHR33116">
    <property type="entry name" value="REVERSE TRANSCRIPTASE ZINC-BINDING DOMAIN-CONTAINING PROTEIN-RELATED-RELATED"/>
    <property type="match status" value="1"/>
</dbReference>
<keyword evidence="1" id="KW-1133">Transmembrane helix</keyword>
<evidence type="ECO:0000313" key="3">
    <source>
        <dbReference type="Proteomes" id="UP000828251"/>
    </source>
</evidence>
<reference evidence="2 3" key="1">
    <citation type="journal article" date="2021" name="Plant Biotechnol. J.">
        <title>Multi-omics assisted identification of the key and species-specific regulatory components of drought-tolerant mechanisms in Gossypium stocksii.</title>
        <authorList>
            <person name="Yu D."/>
            <person name="Ke L."/>
            <person name="Zhang D."/>
            <person name="Wu Y."/>
            <person name="Sun Y."/>
            <person name="Mei J."/>
            <person name="Sun J."/>
            <person name="Sun Y."/>
        </authorList>
    </citation>
    <scope>NUCLEOTIDE SEQUENCE [LARGE SCALE GENOMIC DNA]</scope>
    <source>
        <strain evidence="3">cv. E1</strain>
        <tissue evidence="2">Leaf</tissue>
    </source>
</reference>
<evidence type="ECO:0000256" key="1">
    <source>
        <dbReference type="SAM" id="Phobius"/>
    </source>
</evidence>
<keyword evidence="1" id="KW-0812">Transmembrane</keyword>
<keyword evidence="1" id="KW-0472">Membrane</keyword>
<organism evidence="2 3">
    <name type="scientific">Gossypium stocksii</name>
    <dbReference type="NCBI Taxonomy" id="47602"/>
    <lineage>
        <taxon>Eukaryota</taxon>
        <taxon>Viridiplantae</taxon>
        <taxon>Streptophyta</taxon>
        <taxon>Embryophyta</taxon>
        <taxon>Tracheophyta</taxon>
        <taxon>Spermatophyta</taxon>
        <taxon>Magnoliopsida</taxon>
        <taxon>eudicotyledons</taxon>
        <taxon>Gunneridae</taxon>
        <taxon>Pentapetalae</taxon>
        <taxon>rosids</taxon>
        <taxon>malvids</taxon>
        <taxon>Malvales</taxon>
        <taxon>Malvaceae</taxon>
        <taxon>Malvoideae</taxon>
        <taxon>Gossypium</taxon>
    </lineage>
</organism>
<dbReference type="EMBL" id="JAIQCV010000008">
    <property type="protein sequence ID" value="KAH1073999.1"/>
    <property type="molecule type" value="Genomic_DNA"/>
</dbReference>
<dbReference type="AlphaFoldDB" id="A0A9D3ZYP4"/>
<accession>A0A9D3ZYP4</accession>
<protein>
    <submittedName>
        <fullName evidence="2">Uncharacterized protein</fullName>
    </submittedName>
</protein>
<dbReference type="Proteomes" id="UP000828251">
    <property type="component" value="Unassembled WGS sequence"/>
</dbReference>
<comment type="caution">
    <text evidence="2">The sequence shown here is derived from an EMBL/GenBank/DDBJ whole genome shotgun (WGS) entry which is preliminary data.</text>
</comment>
<dbReference type="OrthoDB" id="1730053at2759"/>